<keyword evidence="5" id="KW-1185">Reference proteome</keyword>
<evidence type="ECO:0000313" key="5">
    <source>
        <dbReference type="Proteomes" id="UP000198569"/>
    </source>
</evidence>
<name>A0A1H3GJ16_9FLAO</name>
<dbReference type="EMBL" id="FNMV01000023">
    <property type="protein sequence ID" value="SDY03296.1"/>
    <property type="molecule type" value="Genomic_DNA"/>
</dbReference>
<evidence type="ECO:0000256" key="1">
    <source>
        <dbReference type="ARBA" id="ARBA00001913"/>
    </source>
</evidence>
<dbReference type="InterPro" id="IPR014718">
    <property type="entry name" value="GH-type_carb-bd"/>
</dbReference>
<dbReference type="Gene3D" id="2.70.98.10">
    <property type="match status" value="1"/>
</dbReference>
<dbReference type="Pfam" id="PF01263">
    <property type="entry name" value="Aldose_epim"/>
    <property type="match status" value="1"/>
</dbReference>
<dbReference type="InterPro" id="IPR037481">
    <property type="entry name" value="LacX"/>
</dbReference>
<reference evidence="5" key="1">
    <citation type="submission" date="2016-10" db="EMBL/GenBank/DDBJ databases">
        <authorList>
            <person name="Varghese N."/>
            <person name="Submissions S."/>
        </authorList>
    </citation>
    <scope>NUCLEOTIDE SEQUENCE [LARGE SCALE GENOMIC DNA]</scope>
    <source>
        <strain evidence="5">DSM 15718</strain>
    </source>
</reference>
<dbReference type="PANTHER" id="PTHR11122:SF13">
    <property type="entry name" value="GLUCOSE-6-PHOSPHATE 1-EPIMERASE"/>
    <property type="match status" value="1"/>
</dbReference>
<dbReference type="GO" id="GO:0016853">
    <property type="term" value="F:isomerase activity"/>
    <property type="evidence" value="ECO:0007669"/>
    <property type="project" value="InterPro"/>
</dbReference>
<dbReference type="STRING" id="229203.SAMN05444338_12316"/>
<comment type="cofactor">
    <cofactor evidence="1">
        <name>Ca(2+)</name>
        <dbReference type="ChEBI" id="CHEBI:29108"/>
    </cofactor>
</comment>
<dbReference type="InterPro" id="IPR008183">
    <property type="entry name" value="Aldose_1/G6P_1-epimerase"/>
</dbReference>
<dbReference type="PANTHER" id="PTHR11122">
    <property type="entry name" value="APOSPORY-ASSOCIATED PROTEIN C-RELATED"/>
    <property type="match status" value="1"/>
</dbReference>
<keyword evidence="3" id="KW-0106">Calcium</keyword>
<gene>
    <name evidence="4" type="ORF">SAMN05444338_12316</name>
</gene>
<sequence length="326" mass="37635">MRHYIKNYANLIKKGISYYSLFKIKIKKYIYNFNTILKQSIILTTIITNSYLTVEINHSGAELFSLKANGNNKEYIWEGNPEFWGKHSPILFPIVGTLKDNSYTHNNVLYHLSRHGFARDGVFQLIAKKENSVTFSIQSSEETLKVYPFDFELQISYTLEDKSLNINYKVINKGESKMPFSIGAHPAFSLAGNFDNYSLQFEKEEPLVYNLLENDLISNKTRILATTNNVVPLDYQLFENDALIFKSLQSNYLTILETGNPILRVRYDDFPHLGIWTKKDAPFLCIEPWFGYSDSVESSGKIMEKEGIQILDSNETFKSKFSIEIL</sequence>
<dbReference type="Proteomes" id="UP000198569">
    <property type="component" value="Unassembled WGS sequence"/>
</dbReference>
<dbReference type="GO" id="GO:0030246">
    <property type="term" value="F:carbohydrate binding"/>
    <property type="evidence" value="ECO:0007669"/>
    <property type="project" value="InterPro"/>
</dbReference>
<proteinExistence type="predicted"/>
<dbReference type="GO" id="GO:0005975">
    <property type="term" value="P:carbohydrate metabolic process"/>
    <property type="evidence" value="ECO:0007669"/>
    <property type="project" value="InterPro"/>
</dbReference>
<dbReference type="InterPro" id="IPR011013">
    <property type="entry name" value="Gal_mutarotase_sf_dom"/>
</dbReference>
<evidence type="ECO:0000256" key="3">
    <source>
        <dbReference type="ARBA" id="ARBA00022837"/>
    </source>
</evidence>
<accession>A0A1H3GJ16</accession>
<evidence type="ECO:0000313" key="4">
    <source>
        <dbReference type="EMBL" id="SDY03296.1"/>
    </source>
</evidence>
<dbReference type="SUPFAM" id="SSF74650">
    <property type="entry name" value="Galactose mutarotase-like"/>
    <property type="match status" value="1"/>
</dbReference>
<evidence type="ECO:0000256" key="2">
    <source>
        <dbReference type="ARBA" id="ARBA00011245"/>
    </source>
</evidence>
<dbReference type="AlphaFoldDB" id="A0A1H3GJ16"/>
<protein>
    <submittedName>
        <fullName evidence="4">Galactose mutarotase</fullName>
    </submittedName>
</protein>
<dbReference type="CDD" id="cd09024">
    <property type="entry name" value="Aldose_epim_lacX"/>
    <property type="match status" value="1"/>
</dbReference>
<organism evidence="4 5">
    <name type="scientific">Flavobacterium degerlachei</name>
    <dbReference type="NCBI Taxonomy" id="229203"/>
    <lineage>
        <taxon>Bacteria</taxon>
        <taxon>Pseudomonadati</taxon>
        <taxon>Bacteroidota</taxon>
        <taxon>Flavobacteriia</taxon>
        <taxon>Flavobacteriales</taxon>
        <taxon>Flavobacteriaceae</taxon>
        <taxon>Flavobacterium</taxon>
    </lineage>
</organism>
<comment type="subunit">
    <text evidence="2">Monomer.</text>
</comment>